<dbReference type="InterPro" id="IPR040442">
    <property type="entry name" value="Pyrv_kinase-like_dom_sf"/>
</dbReference>
<proteinExistence type="predicted"/>
<gene>
    <name evidence="4" type="primary">yfaU</name>
    <name evidence="4" type="ORF">SIL20_12575</name>
</gene>
<feature type="domain" description="HpcH/HpaI aldolase/citrate lyase" evidence="3">
    <location>
        <begin position="19"/>
        <end position="245"/>
    </location>
</feature>
<evidence type="ECO:0000256" key="1">
    <source>
        <dbReference type="ARBA" id="ARBA00022723"/>
    </source>
</evidence>
<dbReference type="RefSeq" id="WP_319628867.1">
    <property type="nucleotide sequence ID" value="NZ_JAWXRB010000044.1"/>
</dbReference>
<evidence type="ECO:0000313" key="4">
    <source>
        <dbReference type="EMBL" id="MDX6032342.1"/>
    </source>
</evidence>
<dbReference type="Pfam" id="PF03328">
    <property type="entry name" value="HpcH_HpaI"/>
    <property type="match status" value="1"/>
</dbReference>
<dbReference type="GO" id="GO:0046872">
    <property type="term" value="F:metal ion binding"/>
    <property type="evidence" value="ECO:0007669"/>
    <property type="project" value="UniProtKB-KW"/>
</dbReference>
<dbReference type="InterPro" id="IPR050251">
    <property type="entry name" value="HpcH-HpaI_aldolase"/>
</dbReference>
<dbReference type="AlphaFoldDB" id="A0AAJ2S4M6"/>
<comment type="caution">
    <text evidence="4">The sequence shown here is derived from an EMBL/GenBank/DDBJ whole genome shotgun (WGS) entry which is preliminary data.</text>
</comment>
<dbReference type="EMBL" id="JAWXRC010000026">
    <property type="protein sequence ID" value="MDX6032342.1"/>
    <property type="molecule type" value="Genomic_DNA"/>
</dbReference>
<dbReference type="NCBIfam" id="NF007521">
    <property type="entry name" value="PRK10128.1"/>
    <property type="match status" value="1"/>
</dbReference>
<reference evidence="4" key="1">
    <citation type="submission" date="2023-11" db="EMBL/GenBank/DDBJ databases">
        <title>Scandinavium wanjuensis sp. nov., isolated from lettuce South Korea.</title>
        <authorList>
            <person name="Park J."/>
            <person name="Park S."/>
            <person name="Oh K.K."/>
            <person name="Cho G.S."/>
            <person name="Franz C.M.A.P."/>
        </authorList>
    </citation>
    <scope>NUCLEOTIDE SEQUENCE</scope>
    <source>
        <strain evidence="4">V105_12</strain>
    </source>
</reference>
<protein>
    <submittedName>
        <fullName evidence="4">2-keto-3-deoxy-L-rhamnonate aldolase</fullName>
        <ecNumber evidence="4">4.1.2.53</ecNumber>
    </submittedName>
</protein>
<evidence type="ECO:0000313" key="5">
    <source>
        <dbReference type="Proteomes" id="UP001282336"/>
    </source>
</evidence>
<dbReference type="GO" id="GO:0106099">
    <property type="term" value="F:2-keto-3-deoxy-L-rhamnonate aldolase activity"/>
    <property type="evidence" value="ECO:0007669"/>
    <property type="project" value="UniProtKB-EC"/>
</dbReference>
<organism evidence="4 5">
    <name type="scientific">Scandinavium lactucae</name>
    <dbReference type="NCBI Taxonomy" id="3095028"/>
    <lineage>
        <taxon>Bacteria</taxon>
        <taxon>Pseudomonadati</taxon>
        <taxon>Pseudomonadota</taxon>
        <taxon>Gammaproteobacteria</taxon>
        <taxon>Enterobacterales</taxon>
        <taxon>Enterobacteriaceae</taxon>
        <taxon>Scandinavium</taxon>
    </lineage>
</organism>
<keyword evidence="2 4" id="KW-0456">Lyase</keyword>
<dbReference type="InterPro" id="IPR005000">
    <property type="entry name" value="Aldolase/citrate-lyase_domain"/>
</dbReference>
<evidence type="ECO:0000259" key="3">
    <source>
        <dbReference type="Pfam" id="PF03328"/>
    </source>
</evidence>
<dbReference type="GO" id="GO:0005737">
    <property type="term" value="C:cytoplasm"/>
    <property type="evidence" value="ECO:0007669"/>
    <property type="project" value="TreeGrafter"/>
</dbReference>
<dbReference type="FunFam" id="3.20.20.60:FF:000004">
    <property type="entry name" value="5-keto-4-deoxy-D-glucarate aldolase"/>
    <property type="match status" value="1"/>
</dbReference>
<dbReference type="EC" id="4.1.2.53" evidence="4"/>
<sequence length="267" mass="28811">MNTILANPFKAALQRGETQIGLWLSSTSAYMAEIAATSGYDWLLIDGEHAPNTVQDLYHQLQAIAPYASQPVIRPVDDNRSLIKQVLDIGTRTLLIPMVESAAQARDIVSATRYPPQGVRGVGASVARAARWGRVENYMAQANEELCVLIQVETKAALDNLDAILEVDGIDGVFIGPADLSASLGFPDNAGHPEVQCIIEESIGRIRKAGKAAGILAVDPEMAKRCLQWGANFVAVGVDTMLYTEALDQRLAQFKATPAAYVVKNSY</sequence>
<name>A0AAJ2S4M6_9ENTR</name>
<dbReference type="InterPro" id="IPR015813">
    <property type="entry name" value="Pyrv/PenolPyrv_kinase-like_dom"/>
</dbReference>
<dbReference type="SUPFAM" id="SSF51621">
    <property type="entry name" value="Phosphoenolpyruvate/pyruvate domain"/>
    <property type="match status" value="1"/>
</dbReference>
<dbReference type="Gene3D" id="3.20.20.60">
    <property type="entry name" value="Phosphoenolpyruvate-binding domains"/>
    <property type="match status" value="1"/>
</dbReference>
<dbReference type="PANTHER" id="PTHR30502">
    <property type="entry name" value="2-KETO-3-DEOXY-L-RHAMNONATE ALDOLASE"/>
    <property type="match status" value="1"/>
</dbReference>
<keyword evidence="1" id="KW-0479">Metal-binding</keyword>
<dbReference type="Proteomes" id="UP001282336">
    <property type="component" value="Unassembled WGS sequence"/>
</dbReference>
<accession>A0AAJ2S4M6</accession>
<evidence type="ECO:0000256" key="2">
    <source>
        <dbReference type="ARBA" id="ARBA00023239"/>
    </source>
</evidence>
<dbReference type="PANTHER" id="PTHR30502:SF5">
    <property type="entry name" value="2-KETO-3-DEOXY-L-RHAMNONATE ALDOLASE"/>
    <property type="match status" value="1"/>
</dbReference>